<dbReference type="InterPro" id="IPR013974">
    <property type="entry name" value="SAF"/>
</dbReference>
<dbReference type="CDD" id="cd11613">
    <property type="entry name" value="SAF_AH_GD"/>
    <property type="match status" value="1"/>
</dbReference>
<keyword evidence="5" id="KW-1185">Reference proteome</keyword>
<dbReference type="PANTHER" id="PTHR30536:SF5">
    <property type="entry name" value="ALTRONATE DEHYDRATASE"/>
    <property type="match status" value="1"/>
</dbReference>
<evidence type="ECO:0000256" key="2">
    <source>
        <dbReference type="SAM" id="MobiDB-lite"/>
    </source>
</evidence>
<reference evidence="4" key="1">
    <citation type="submission" date="2018-02" db="EMBL/GenBank/DDBJ databases">
        <authorList>
            <person name="Kim S.-K."/>
            <person name="Jung H.-I."/>
            <person name="Lee S.-W."/>
        </authorList>
    </citation>
    <scope>NUCLEOTIDE SEQUENCE</scope>
    <source>
        <strain evidence="4">SK3146</strain>
    </source>
</reference>
<dbReference type="EC" id="4.2.1.7" evidence="4"/>
<reference evidence="4" key="2">
    <citation type="journal article" date="2021" name="J Anim Sci Technol">
        <title>Complete genome sequence of Paenibacillus konkukensis sp. nov. SK3146 as a potential probiotic strain.</title>
        <authorList>
            <person name="Jung H.I."/>
            <person name="Park S."/>
            <person name="Niu K.M."/>
            <person name="Lee S.W."/>
            <person name="Kothari D."/>
            <person name="Yi K.J."/>
            <person name="Kim S.K."/>
        </authorList>
    </citation>
    <scope>NUCLEOTIDE SEQUENCE</scope>
    <source>
        <strain evidence="4">SK3146</strain>
    </source>
</reference>
<evidence type="ECO:0000259" key="3">
    <source>
        <dbReference type="SMART" id="SM00858"/>
    </source>
</evidence>
<dbReference type="InterPro" id="IPR052172">
    <property type="entry name" value="UxaA_altronate/galactarate_dh"/>
</dbReference>
<dbReference type="EMBL" id="CP027059">
    <property type="protein sequence ID" value="UQZ81260.1"/>
    <property type="molecule type" value="Genomic_DNA"/>
</dbReference>
<proteinExistence type="predicted"/>
<dbReference type="Gene3D" id="2.30.130.110">
    <property type="match status" value="1"/>
</dbReference>
<dbReference type="GO" id="GO:0008789">
    <property type="term" value="F:altronate dehydratase activity"/>
    <property type="evidence" value="ECO:0007669"/>
    <property type="project" value="UniProtKB-EC"/>
</dbReference>
<gene>
    <name evidence="4" type="primary">uxaA_1</name>
    <name evidence="4" type="ORF">SK3146_00416</name>
</gene>
<dbReference type="InterPro" id="IPR044144">
    <property type="entry name" value="SAF_UxaA/GarD"/>
</dbReference>
<keyword evidence="1 4" id="KW-0456">Lyase</keyword>
<evidence type="ECO:0000313" key="5">
    <source>
        <dbReference type="Proteomes" id="UP001057134"/>
    </source>
</evidence>
<dbReference type="SMART" id="SM00858">
    <property type="entry name" value="SAF"/>
    <property type="match status" value="1"/>
</dbReference>
<sequence>MQERTQARRLLVLSAKDNTATALAVLRQGSEVTPDETGGGPSVILQDTIPFGHKFALTLIPAGQFVLKFGVPIGIAMSDIPAGAHIHLHNLRSMQQEGGDNEHDGVQKSGWKNRHT</sequence>
<feature type="region of interest" description="Disordered" evidence="2">
    <location>
        <begin position="91"/>
        <end position="116"/>
    </location>
</feature>
<organism evidence="4 5">
    <name type="scientific">Paenibacillus konkukensis</name>
    <dbReference type="NCBI Taxonomy" id="2020716"/>
    <lineage>
        <taxon>Bacteria</taxon>
        <taxon>Bacillati</taxon>
        <taxon>Bacillota</taxon>
        <taxon>Bacilli</taxon>
        <taxon>Bacillales</taxon>
        <taxon>Paenibacillaceae</taxon>
        <taxon>Paenibacillus</taxon>
    </lineage>
</organism>
<dbReference type="RefSeq" id="WP_249863504.1">
    <property type="nucleotide sequence ID" value="NZ_CP027059.1"/>
</dbReference>
<evidence type="ECO:0000256" key="1">
    <source>
        <dbReference type="ARBA" id="ARBA00023239"/>
    </source>
</evidence>
<dbReference type="PANTHER" id="PTHR30536">
    <property type="entry name" value="ALTRONATE/GALACTARATE DEHYDRATASE"/>
    <property type="match status" value="1"/>
</dbReference>
<dbReference type="Proteomes" id="UP001057134">
    <property type="component" value="Chromosome"/>
</dbReference>
<evidence type="ECO:0000313" key="4">
    <source>
        <dbReference type="EMBL" id="UQZ81260.1"/>
    </source>
</evidence>
<protein>
    <submittedName>
        <fullName evidence="4">Altronate dehydratase</fullName>
        <ecNumber evidence="4">4.2.1.7</ecNumber>
    </submittedName>
</protein>
<dbReference type="Pfam" id="PF08666">
    <property type="entry name" value="SAF"/>
    <property type="match status" value="1"/>
</dbReference>
<accession>A0ABY4RGW4</accession>
<name>A0ABY4RGW4_9BACL</name>
<feature type="domain" description="SAF" evidence="3">
    <location>
        <begin position="17"/>
        <end position="92"/>
    </location>
</feature>